<dbReference type="EMBL" id="MU277227">
    <property type="protein sequence ID" value="KAI0059326.1"/>
    <property type="molecule type" value="Genomic_DNA"/>
</dbReference>
<sequence length="304" mass="34767">MAYLQNPVYGRVWTQLAWGVIPDGVKVAAQCQRILAAHGIDDVHISIRESKVFHSAGQYKPAFTSNGTAGVREPFSTALGLAIFPEGTPYIEGTGGFVVSDPRNPGKLYLVTARRRLEAAGRIDEEKDVEKERKHALDQLEQAKKMIKDLERFLVDASRDWKEQRDRVLDRIIDATNFVGNVIDLGTTIPVAEFTRWMLPHPAPRPLFQYPGNRLLQLYGTVTDEDMGKPSAKTLDRGDNACIMAMKRGYASDLTVGRIRSFTRRHFAAQLQIWFLLHLWRFWLGCRRFQWQACRLAHRRRWSC</sequence>
<proteinExistence type="predicted"/>
<dbReference type="Proteomes" id="UP000814140">
    <property type="component" value="Unassembled WGS sequence"/>
</dbReference>
<organism evidence="1 2">
    <name type="scientific">Artomyces pyxidatus</name>
    <dbReference type="NCBI Taxonomy" id="48021"/>
    <lineage>
        <taxon>Eukaryota</taxon>
        <taxon>Fungi</taxon>
        <taxon>Dikarya</taxon>
        <taxon>Basidiomycota</taxon>
        <taxon>Agaricomycotina</taxon>
        <taxon>Agaricomycetes</taxon>
        <taxon>Russulales</taxon>
        <taxon>Auriscalpiaceae</taxon>
        <taxon>Artomyces</taxon>
    </lineage>
</organism>
<comment type="caution">
    <text evidence="1">The sequence shown here is derived from an EMBL/GenBank/DDBJ whole genome shotgun (WGS) entry which is preliminary data.</text>
</comment>
<evidence type="ECO:0000313" key="2">
    <source>
        <dbReference type="Proteomes" id="UP000814140"/>
    </source>
</evidence>
<name>A0ACB8SU40_9AGAM</name>
<gene>
    <name evidence="1" type="ORF">BV25DRAFT_1840378</name>
</gene>
<accession>A0ACB8SU40</accession>
<reference evidence="1" key="2">
    <citation type="journal article" date="2022" name="New Phytol.">
        <title>Evolutionary transition to the ectomycorrhizal habit in the genomes of a hyperdiverse lineage of mushroom-forming fungi.</title>
        <authorList>
            <person name="Looney B."/>
            <person name="Miyauchi S."/>
            <person name="Morin E."/>
            <person name="Drula E."/>
            <person name="Courty P.E."/>
            <person name="Kohler A."/>
            <person name="Kuo A."/>
            <person name="LaButti K."/>
            <person name="Pangilinan J."/>
            <person name="Lipzen A."/>
            <person name="Riley R."/>
            <person name="Andreopoulos W."/>
            <person name="He G."/>
            <person name="Johnson J."/>
            <person name="Nolan M."/>
            <person name="Tritt A."/>
            <person name="Barry K.W."/>
            <person name="Grigoriev I.V."/>
            <person name="Nagy L.G."/>
            <person name="Hibbett D."/>
            <person name="Henrissat B."/>
            <person name="Matheny P.B."/>
            <person name="Labbe J."/>
            <person name="Martin F.M."/>
        </authorList>
    </citation>
    <scope>NUCLEOTIDE SEQUENCE</scope>
    <source>
        <strain evidence="1">HHB10654</strain>
    </source>
</reference>
<keyword evidence="2" id="KW-1185">Reference proteome</keyword>
<reference evidence="1" key="1">
    <citation type="submission" date="2021-03" db="EMBL/GenBank/DDBJ databases">
        <authorList>
            <consortium name="DOE Joint Genome Institute"/>
            <person name="Ahrendt S."/>
            <person name="Looney B.P."/>
            <person name="Miyauchi S."/>
            <person name="Morin E."/>
            <person name="Drula E."/>
            <person name="Courty P.E."/>
            <person name="Chicoki N."/>
            <person name="Fauchery L."/>
            <person name="Kohler A."/>
            <person name="Kuo A."/>
            <person name="Labutti K."/>
            <person name="Pangilinan J."/>
            <person name="Lipzen A."/>
            <person name="Riley R."/>
            <person name="Andreopoulos W."/>
            <person name="He G."/>
            <person name="Johnson J."/>
            <person name="Barry K.W."/>
            <person name="Grigoriev I.V."/>
            <person name="Nagy L."/>
            <person name="Hibbett D."/>
            <person name="Henrissat B."/>
            <person name="Matheny P.B."/>
            <person name="Labbe J."/>
            <person name="Martin F."/>
        </authorList>
    </citation>
    <scope>NUCLEOTIDE SEQUENCE</scope>
    <source>
        <strain evidence="1">HHB10654</strain>
    </source>
</reference>
<protein>
    <submittedName>
        <fullName evidence="1">Uncharacterized protein</fullName>
    </submittedName>
</protein>
<evidence type="ECO:0000313" key="1">
    <source>
        <dbReference type="EMBL" id="KAI0059326.1"/>
    </source>
</evidence>